<dbReference type="EMBL" id="BPLQ01012359">
    <property type="protein sequence ID" value="GIY64950.1"/>
    <property type="molecule type" value="Genomic_DNA"/>
</dbReference>
<dbReference type="AlphaFoldDB" id="A0AAV4V5Z6"/>
<comment type="caution">
    <text evidence="1">The sequence shown here is derived from an EMBL/GenBank/DDBJ whole genome shotgun (WGS) entry which is preliminary data.</text>
</comment>
<proteinExistence type="predicted"/>
<organism evidence="1 2">
    <name type="scientific">Caerostris darwini</name>
    <dbReference type="NCBI Taxonomy" id="1538125"/>
    <lineage>
        <taxon>Eukaryota</taxon>
        <taxon>Metazoa</taxon>
        <taxon>Ecdysozoa</taxon>
        <taxon>Arthropoda</taxon>
        <taxon>Chelicerata</taxon>
        <taxon>Arachnida</taxon>
        <taxon>Araneae</taxon>
        <taxon>Araneomorphae</taxon>
        <taxon>Entelegynae</taxon>
        <taxon>Araneoidea</taxon>
        <taxon>Araneidae</taxon>
        <taxon>Caerostris</taxon>
    </lineage>
</organism>
<gene>
    <name evidence="1" type="primary">AVEN_271263_1</name>
    <name evidence="1" type="ORF">CDAR_119711</name>
</gene>
<keyword evidence="2" id="KW-1185">Reference proteome</keyword>
<evidence type="ECO:0000313" key="1">
    <source>
        <dbReference type="EMBL" id="GIY64950.1"/>
    </source>
</evidence>
<evidence type="ECO:0000313" key="2">
    <source>
        <dbReference type="Proteomes" id="UP001054837"/>
    </source>
</evidence>
<protein>
    <submittedName>
        <fullName evidence="1">DUF1758 domain-containing protein</fullName>
    </submittedName>
</protein>
<sequence length="134" mass="15670">MTLAERQNIWKEKGFCFLRLHSGHRSRSCLVFLKCIICGKRHVPLMYEALDSKNKDTQKKDEVKVLENEIALANINRIPKVFLQTLKVKLISDNKMIEVRANLDSRSQTSCNKNGLHISTRRDCEPFVTWWCHI</sequence>
<accession>A0AAV4V5Z6</accession>
<dbReference type="Proteomes" id="UP001054837">
    <property type="component" value="Unassembled WGS sequence"/>
</dbReference>
<name>A0AAV4V5Z6_9ARAC</name>
<reference evidence="1 2" key="1">
    <citation type="submission" date="2021-06" db="EMBL/GenBank/DDBJ databases">
        <title>Caerostris darwini draft genome.</title>
        <authorList>
            <person name="Kono N."/>
            <person name="Arakawa K."/>
        </authorList>
    </citation>
    <scope>NUCLEOTIDE SEQUENCE [LARGE SCALE GENOMIC DNA]</scope>
</reference>